<dbReference type="InterPro" id="IPR008964">
    <property type="entry name" value="Invasin/intimin_cell_adhesion"/>
</dbReference>
<dbReference type="InterPro" id="IPR013320">
    <property type="entry name" value="ConA-like_dom_sf"/>
</dbReference>
<dbReference type="Gene3D" id="2.60.40.1080">
    <property type="match status" value="1"/>
</dbReference>
<dbReference type="SUPFAM" id="SSF49785">
    <property type="entry name" value="Galactose-binding domain-like"/>
    <property type="match status" value="1"/>
</dbReference>
<evidence type="ECO:0000313" key="5">
    <source>
        <dbReference type="Proteomes" id="UP000077355"/>
    </source>
</evidence>
<dbReference type="InterPro" id="IPR003343">
    <property type="entry name" value="Big_2"/>
</dbReference>
<dbReference type="GO" id="GO:0005975">
    <property type="term" value="P:carbohydrate metabolic process"/>
    <property type="evidence" value="ECO:0007669"/>
    <property type="project" value="InterPro"/>
</dbReference>
<dbReference type="InterPro" id="IPR008979">
    <property type="entry name" value="Galactose-bd-like_sf"/>
</dbReference>
<dbReference type="CDD" id="cd08023">
    <property type="entry name" value="GH16_laminarinase_like"/>
    <property type="match status" value="1"/>
</dbReference>
<dbReference type="Proteomes" id="UP000077355">
    <property type="component" value="Unassembled WGS sequence"/>
</dbReference>
<comment type="caution">
    <text evidence="4">The sequence shown here is derived from an EMBL/GenBank/DDBJ whole genome shotgun (WGS) entry which is preliminary data.</text>
</comment>
<dbReference type="Pfam" id="PF02018">
    <property type="entry name" value="CBM_4_9"/>
    <property type="match status" value="1"/>
</dbReference>
<reference evidence="4 5" key="1">
    <citation type="submission" date="2016-03" db="EMBL/GenBank/DDBJ databases">
        <title>Draft genome sequence of Paenibacillus antarcticus CECT 5836.</title>
        <authorList>
            <person name="Shin S.-K."/>
            <person name="Yi H."/>
        </authorList>
    </citation>
    <scope>NUCLEOTIDE SEQUENCE [LARGE SCALE GENOMIC DNA]</scope>
    <source>
        <strain evidence="4 5">CECT 5836</strain>
    </source>
</reference>
<dbReference type="InterPro" id="IPR032179">
    <property type="entry name" value="Cry22Aa_Ig-like"/>
</dbReference>
<proteinExistence type="inferred from homology"/>
<gene>
    <name evidence="4" type="ORF">PBAT_20235</name>
</gene>
<evidence type="ECO:0000256" key="2">
    <source>
        <dbReference type="ARBA" id="ARBA00022801"/>
    </source>
</evidence>
<feature type="domain" description="GH16" evidence="3">
    <location>
        <begin position="431"/>
        <end position="669"/>
    </location>
</feature>
<dbReference type="PROSITE" id="PS51762">
    <property type="entry name" value="GH16_2"/>
    <property type="match status" value="1"/>
</dbReference>
<evidence type="ECO:0000259" key="3">
    <source>
        <dbReference type="PROSITE" id="PS51762"/>
    </source>
</evidence>
<dbReference type="EMBL" id="LVJI01000035">
    <property type="protein sequence ID" value="OAB42622.1"/>
    <property type="molecule type" value="Genomic_DNA"/>
</dbReference>
<dbReference type="InterPro" id="IPR003305">
    <property type="entry name" value="CenC_carb-bd"/>
</dbReference>
<dbReference type="SUPFAM" id="SSF49899">
    <property type="entry name" value="Concanavalin A-like lectins/glucanases"/>
    <property type="match status" value="1"/>
</dbReference>
<dbReference type="AlphaFoldDB" id="A0A168KYC3"/>
<dbReference type="Gene3D" id="2.60.120.260">
    <property type="entry name" value="Galactose-binding domain-like"/>
    <property type="match status" value="3"/>
</dbReference>
<dbReference type="RefSeq" id="WP_068652292.1">
    <property type="nucleotide sequence ID" value="NZ_CP043611.1"/>
</dbReference>
<dbReference type="PANTHER" id="PTHR10963:SF55">
    <property type="entry name" value="GLYCOSIDE HYDROLASE FAMILY 16 PROTEIN"/>
    <property type="match status" value="1"/>
</dbReference>
<dbReference type="Gene3D" id="2.60.40.10">
    <property type="entry name" value="Immunoglobulins"/>
    <property type="match status" value="1"/>
</dbReference>
<evidence type="ECO:0000256" key="1">
    <source>
        <dbReference type="ARBA" id="ARBA00006865"/>
    </source>
</evidence>
<dbReference type="Pfam" id="PF16403">
    <property type="entry name" value="Bact_surface_Ig-like"/>
    <property type="match status" value="1"/>
</dbReference>
<organism evidence="4 5">
    <name type="scientific">Paenibacillus antarcticus</name>
    <dbReference type="NCBI Taxonomy" id="253703"/>
    <lineage>
        <taxon>Bacteria</taxon>
        <taxon>Bacillati</taxon>
        <taxon>Bacillota</taxon>
        <taxon>Bacilli</taxon>
        <taxon>Bacillales</taxon>
        <taxon>Paenibacillaceae</taxon>
        <taxon>Paenibacillus</taxon>
    </lineage>
</organism>
<keyword evidence="5" id="KW-1185">Reference proteome</keyword>
<sequence length="887" mass="97196">MKQSKGYSFMLLILVFILVIGAGSIPIGSQVKAQGANLLLNAGFEQVVKEAEPVGWSIYTNNPTQRPGIVTDGSLVKDGNKAGYIVPDSSLTFSLSGLKAHTKYTYSAYVKLSDAIGNAKVGAKFYDGNQPDIMVSASGTAYSLYTLTFTTGNQTTAQVYLWSSNGLSGNQRAYIDQISVVETNLPAGTNLVTNASFEQVNNDYDLRPTNWRVWPTQGNMPVSISDPVHVYEGNRAGSIGSSSSLNYDLTGLMKNTSYKFSAFVKLSDSTAGAVIGVKVGNNETKKSVAGTEYTKHEIIFNTGNLTTATVYLWDGGLLSSSQQGYIDLARVEEHVGDGSVSAALNINELLLAKGYQYPLNVTISPSNAPNKLVNFSSNNVAVATVDASGVVTAIGAGTAIIAVTPQAGGSTVSCTVTVTENKEPWYPGRETNQWNLSKEDDFNGTQLDTSLWTIRGKEYATYHRDDLVSVSDGKLKLRIEREPDGNVVLGRVDTHGEDRQTDEVVKFDQKYGFFEVSAKIPPTEKTYFTFWLFNYPGVFNVDGAAKEGLEIDVTETVWQGDFTETALHWDGYDEYHKSTGSGKKAAPNIHNGFHVYGLEWTEDYLKFYFDGKLTWTYTNKANIPLVKEVFILSSGWARSPGWGEGNIDNAQLPYFSEVDWFRTYQRADVGQTPDTVSPILYGVESLQLPLNSTVDLKEKVYAIDNRDDKKDLANRITVNESNLNRSVKGNYSVTYTVSDAAGNTTTKVRNVTVIDPPLNLIQNGHFNAGNLAQWTYGTGKARIAQGMYQGKYAVVDNVSQMSQTFTVKPNKVYKVSYNAKLEKWNSGNLFVGVNYGSNPIELQLTSAEWIHYEFNFTTGSSDSVATFYINNTATSKANVDNISIVEM</sequence>
<dbReference type="Pfam" id="PF02368">
    <property type="entry name" value="Big_2"/>
    <property type="match status" value="1"/>
</dbReference>
<evidence type="ECO:0000313" key="4">
    <source>
        <dbReference type="EMBL" id="OAB42622.1"/>
    </source>
</evidence>
<dbReference type="Gene3D" id="2.60.120.200">
    <property type="match status" value="1"/>
</dbReference>
<name>A0A168KYC3_9BACL</name>
<comment type="similarity">
    <text evidence="1">Belongs to the glycosyl hydrolase 16 family.</text>
</comment>
<dbReference type="PANTHER" id="PTHR10963">
    <property type="entry name" value="GLYCOSYL HYDROLASE-RELATED"/>
    <property type="match status" value="1"/>
</dbReference>
<protein>
    <recommendedName>
        <fullName evidence="3">GH16 domain-containing protein</fullName>
    </recommendedName>
</protein>
<dbReference type="SUPFAM" id="SSF49373">
    <property type="entry name" value="Invasin/intimin cell-adhesion fragments"/>
    <property type="match status" value="1"/>
</dbReference>
<dbReference type="SMART" id="SM00635">
    <property type="entry name" value="BID_2"/>
    <property type="match status" value="1"/>
</dbReference>
<dbReference type="GO" id="GO:0004553">
    <property type="term" value="F:hydrolase activity, hydrolyzing O-glycosyl compounds"/>
    <property type="evidence" value="ECO:0007669"/>
    <property type="project" value="InterPro"/>
</dbReference>
<dbReference type="InterPro" id="IPR013783">
    <property type="entry name" value="Ig-like_fold"/>
</dbReference>
<dbReference type="InterPro" id="IPR000757">
    <property type="entry name" value="Beta-glucanase-like"/>
</dbReference>
<dbReference type="Pfam" id="PF00722">
    <property type="entry name" value="Glyco_hydro_16"/>
    <property type="match status" value="1"/>
</dbReference>
<dbReference type="OrthoDB" id="9809583at2"/>
<dbReference type="InterPro" id="IPR050546">
    <property type="entry name" value="Glycosyl_Hydrlase_16"/>
</dbReference>
<accession>A0A168KYC3</accession>
<keyword evidence="2" id="KW-0378">Hydrolase</keyword>